<proteinExistence type="predicted"/>
<name>A0A8D3CT08_SCOMX</name>
<reference evidence="2" key="2">
    <citation type="submission" date="2025-08" db="UniProtKB">
        <authorList>
            <consortium name="Ensembl"/>
        </authorList>
    </citation>
    <scope>IDENTIFICATION</scope>
</reference>
<dbReference type="Ensembl" id="ENSSMAT00000082948.1">
    <property type="protein sequence ID" value="ENSSMAP00000050416.1"/>
    <property type="gene ID" value="ENSSMAG00000022806.1"/>
</dbReference>
<feature type="region of interest" description="Disordered" evidence="1">
    <location>
        <begin position="12"/>
        <end position="33"/>
    </location>
</feature>
<protein>
    <submittedName>
        <fullName evidence="2">Uncharacterized protein</fullName>
    </submittedName>
</protein>
<evidence type="ECO:0000256" key="1">
    <source>
        <dbReference type="SAM" id="MobiDB-lite"/>
    </source>
</evidence>
<dbReference type="Proteomes" id="UP000694558">
    <property type="component" value="Chromosome 8"/>
</dbReference>
<sequence>MEDYEKFARRHLSQLAKSEEGERRRPSPAPSLIRVHGRAILPPLV</sequence>
<dbReference type="AlphaFoldDB" id="A0A8D3CT08"/>
<accession>A0A8D3CT08</accession>
<evidence type="ECO:0000313" key="2">
    <source>
        <dbReference type="Ensembl" id="ENSSMAP00000050416.1"/>
    </source>
</evidence>
<evidence type="ECO:0000313" key="3">
    <source>
        <dbReference type="Proteomes" id="UP000694558"/>
    </source>
</evidence>
<organism evidence="2 3">
    <name type="scientific">Scophthalmus maximus</name>
    <name type="common">Turbot</name>
    <name type="synonym">Psetta maxima</name>
    <dbReference type="NCBI Taxonomy" id="52904"/>
    <lineage>
        <taxon>Eukaryota</taxon>
        <taxon>Metazoa</taxon>
        <taxon>Chordata</taxon>
        <taxon>Craniata</taxon>
        <taxon>Vertebrata</taxon>
        <taxon>Euteleostomi</taxon>
        <taxon>Actinopterygii</taxon>
        <taxon>Neopterygii</taxon>
        <taxon>Teleostei</taxon>
        <taxon>Neoteleostei</taxon>
        <taxon>Acanthomorphata</taxon>
        <taxon>Carangaria</taxon>
        <taxon>Pleuronectiformes</taxon>
        <taxon>Pleuronectoidei</taxon>
        <taxon>Scophthalmidae</taxon>
        <taxon>Scophthalmus</taxon>
    </lineage>
</organism>
<reference evidence="2" key="1">
    <citation type="submission" date="2023-05" db="EMBL/GenBank/DDBJ databases">
        <title>High-quality long-read genome of Scophthalmus maximus.</title>
        <authorList>
            <person name="Lien S."/>
            <person name="Martinez P."/>
        </authorList>
    </citation>
    <scope>NUCLEOTIDE SEQUENCE [LARGE SCALE GENOMIC DNA]</scope>
</reference>